<gene>
    <name evidence="1" type="ORF">C798_20355</name>
</gene>
<evidence type="ECO:0000313" key="2">
    <source>
        <dbReference type="Proteomes" id="UP000501648"/>
    </source>
</evidence>
<reference evidence="1 2" key="1">
    <citation type="journal article" date="2012" name="J. Bacteriol.">
        <title>Genome sequence of the pathogenic Herbaspirillum seropedicae strain Os34, isolated from rice roots.</title>
        <authorList>
            <person name="Ye W."/>
            <person name="Ye S."/>
            <person name="Liu J."/>
            <person name="Chang S."/>
            <person name="Chen M."/>
            <person name="Zhu B."/>
            <person name="Guo L."/>
            <person name="An Q."/>
        </authorList>
    </citation>
    <scope>NUCLEOTIDE SEQUENCE [LARGE SCALE GENOMIC DNA]</scope>
    <source>
        <strain evidence="1 2">Os34</strain>
    </source>
</reference>
<proteinExistence type="predicted"/>
<dbReference type="AlphaFoldDB" id="A0A6M3ZY95"/>
<name>A0A6M3ZY95_9BURK</name>
<organism evidence="1 2">
    <name type="scientific">Herbaspirillum rubrisubalbicans Os34</name>
    <dbReference type="NCBI Taxonomy" id="1235827"/>
    <lineage>
        <taxon>Bacteria</taxon>
        <taxon>Pseudomonadati</taxon>
        <taxon>Pseudomonadota</taxon>
        <taxon>Betaproteobacteria</taxon>
        <taxon>Burkholderiales</taxon>
        <taxon>Oxalobacteraceae</taxon>
        <taxon>Herbaspirillum</taxon>
    </lineage>
</organism>
<protein>
    <submittedName>
        <fullName evidence="1">Uncharacterized protein</fullName>
    </submittedName>
</protein>
<sequence length="160" mass="18760">MKLPIYVAELIQERMASFLMGCDYPRAFYQHLPSEIDVDVRWTLSIEVLYRLLACSLIVPGHYRNEINSSKSKKLSKKMIFECRSYLFTLGQTDPESMDIEDYVAWQEWDLCIGVEGKKLLVKHGVIEPRSVLNNYFIKDVEDIFSQENVGWEVFPLIER</sequence>
<dbReference type="EMBL" id="CP008956">
    <property type="protein sequence ID" value="QJQ02492.1"/>
    <property type="molecule type" value="Genomic_DNA"/>
</dbReference>
<evidence type="ECO:0000313" key="1">
    <source>
        <dbReference type="EMBL" id="QJQ02492.1"/>
    </source>
</evidence>
<dbReference type="Proteomes" id="UP000501648">
    <property type="component" value="Chromosome"/>
</dbReference>
<accession>A0A6M3ZY95</accession>
<dbReference type="RefSeq" id="WP_017454521.1">
    <property type="nucleotide sequence ID" value="NZ_CP008956.1"/>
</dbReference>